<organism evidence="1 2">
    <name type="scientific">Panagrolaimus sp. PS1159</name>
    <dbReference type="NCBI Taxonomy" id="55785"/>
    <lineage>
        <taxon>Eukaryota</taxon>
        <taxon>Metazoa</taxon>
        <taxon>Ecdysozoa</taxon>
        <taxon>Nematoda</taxon>
        <taxon>Chromadorea</taxon>
        <taxon>Rhabditida</taxon>
        <taxon>Tylenchina</taxon>
        <taxon>Panagrolaimomorpha</taxon>
        <taxon>Panagrolaimoidea</taxon>
        <taxon>Panagrolaimidae</taxon>
        <taxon>Panagrolaimus</taxon>
    </lineage>
</organism>
<name>A0AC35FGU1_9BILA</name>
<protein>
    <submittedName>
        <fullName evidence="2">Uncharacterized protein</fullName>
    </submittedName>
</protein>
<sequence>MRDRILQKEEKKQKKGGASTKDSNNEDGILRDAKGDVRCCIPYIECTKKGTPLPTKIEDGVKLCCTNDCIFSKNPVHIDCFDALERGLINMLEHQRTCKKGIIKAWLDSSAEPNLWSKKGLEFIQKTIRCPCGKGQMYRDEEAWMKREQLILPSKDKKDKKTTKPKAALPALTLTVKKGAAPPPGFHDLDNHYLSSRSPPSTAKLVEDKYGSPPPETKAKKVRHTSTASSEKVYSPKPQNVFTFGTAAVKTQPPKPEPSTKKPIGYCPVEPKVVKTFEGPTFSEVLKTAEEPKPREDIRAPQIEQPKAAPPVMDINELLQSCEINNLEDDSSSEDEQDSSEDEEEEDRNNDYLQDNQTTTTSETSSVNSYPNNRVSISIQTEETSFSQSAYGSHRLYSANQSYTWNPEGNSNATWNPAGDSNALVNPNNERFNDYSLRRFAEESSARKASNSWSPFNQSFYKQEEELFSAPKIIFLFRDDETFAVEVHQNGRKEMLRNSYGNEWTPMYLSMAGGSPVIGEDAKNDYQKLPNSVAYDILKVIGKPIHVIKKIYPKPKNNILLVDDTNCFVIETPYVGNRPRPEEMILAAFLKIMKEKSEKYLKAEVKSIYLSTKFELTDFQKAVFIKSASMLKLEILCFALND</sequence>
<accession>A0AC35FGU1</accession>
<dbReference type="WBParaSite" id="PS1159_v2.g1740.t1">
    <property type="protein sequence ID" value="PS1159_v2.g1740.t1"/>
    <property type="gene ID" value="PS1159_v2.g1740"/>
</dbReference>
<evidence type="ECO:0000313" key="1">
    <source>
        <dbReference type="Proteomes" id="UP000887580"/>
    </source>
</evidence>
<reference evidence="2" key="1">
    <citation type="submission" date="2022-11" db="UniProtKB">
        <authorList>
            <consortium name="WormBaseParasite"/>
        </authorList>
    </citation>
    <scope>IDENTIFICATION</scope>
</reference>
<evidence type="ECO:0000313" key="2">
    <source>
        <dbReference type="WBParaSite" id="PS1159_v2.g1740.t1"/>
    </source>
</evidence>
<dbReference type="Proteomes" id="UP000887580">
    <property type="component" value="Unplaced"/>
</dbReference>
<proteinExistence type="predicted"/>